<dbReference type="PROSITE" id="PS50850">
    <property type="entry name" value="MFS"/>
    <property type="match status" value="1"/>
</dbReference>
<feature type="transmembrane region" description="Helical" evidence="7">
    <location>
        <begin position="176"/>
        <end position="194"/>
    </location>
</feature>
<dbReference type="PANTHER" id="PTHR23517:SF3">
    <property type="entry name" value="INTEGRAL MEMBRANE TRANSPORT PROTEIN"/>
    <property type="match status" value="1"/>
</dbReference>
<organism evidence="9 10">
    <name type="scientific">Streptomyces tremellae</name>
    <dbReference type="NCBI Taxonomy" id="1124239"/>
    <lineage>
        <taxon>Bacteria</taxon>
        <taxon>Bacillati</taxon>
        <taxon>Actinomycetota</taxon>
        <taxon>Actinomycetes</taxon>
        <taxon>Kitasatosporales</taxon>
        <taxon>Streptomycetaceae</taxon>
        <taxon>Streptomyces</taxon>
    </lineage>
</organism>
<proteinExistence type="predicted"/>
<keyword evidence="2" id="KW-0813">Transport</keyword>
<dbReference type="InterPro" id="IPR011701">
    <property type="entry name" value="MFS"/>
</dbReference>
<keyword evidence="10" id="KW-1185">Reference proteome</keyword>
<dbReference type="InterPro" id="IPR050171">
    <property type="entry name" value="MFS_Transporters"/>
</dbReference>
<protein>
    <recommendedName>
        <fullName evidence="8">Major facilitator superfamily (MFS) profile domain-containing protein</fullName>
    </recommendedName>
</protein>
<evidence type="ECO:0000256" key="6">
    <source>
        <dbReference type="ARBA" id="ARBA00023136"/>
    </source>
</evidence>
<keyword evidence="5 7" id="KW-1133">Transmembrane helix</keyword>
<feature type="transmembrane region" description="Helical" evidence="7">
    <location>
        <begin position="378"/>
        <end position="399"/>
    </location>
</feature>
<keyword evidence="3" id="KW-1003">Cell membrane</keyword>
<accession>A0ABP7DTP7</accession>
<evidence type="ECO:0000256" key="7">
    <source>
        <dbReference type="SAM" id="Phobius"/>
    </source>
</evidence>
<dbReference type="Gene3D" id="1.20.1250.20">
    <property type="entry name" value="MFS general substrate transporter like domains"/>
    <property type="match status" value="1"/>
</dbReference>
<dbReference type="Pfam" id="PF07690">
    <property type="entry name" value="MFS_1"/>
    <property type="match status" value="1"/>
</dbReference>
<comment type="subcellular location">
    <subcellularLocation>
        <location evidence="1">Cell membrane</location>
        <topology evidence="1">Multi-pass membrane protein</topology>
    </subcellularLocation>
</comment>
<evidence type="ECO:0000256" key="5">
    <source>
        <dbReference type="ARBA" id="ARBA00022989"/>
    </source>
</evidence>
<dbReference type="EMBL" id="BAABEP010000002">
    <property type="protein sequence ID" value="GAA3710038.1"/>
    <property type="molecule type" value="Genomic_DNA"/>
</dbReference>
<evidence type="ECO:0000259" key="8">
    <source>
        <dbReference type="PROSITE" id="PS50850"/>
    </source>
</evidence>
<comment type="caution">
    <text evidence="9">The sequence shown here is derived from an EMBL/GenBank/DDBJ whole genome shotgun (WGS) entry which is preliminary data.</text>
</comment>
<feature type="transmembrane region" description="Helical" evidence="7">
    <location>
        <begin position="89"/>
        <end position="122"/>
    </location>
</feature>
<dbReference type="SUPFAM" id="SSF103473">
    <property type="entry name" value="MFS general substrate transporter"/>
    <property type="match status" value="1"/>
</dbReference>
<evidence type="ECO:0000256" key="2">
    <source>
        <dbReference type="ARBA" id="ARBA00022448"/>
    </source>
</evidence>
<sequence length="414" mass="41752">MATHAPATAAVPTAGTARSVVRILIISSLVVKAGGYSWDFLGYYVADGTNGTGHGTTAAGAALTAFGIGWCLGQASAGALTDRLGQRTALVSLMILSALACLALAVATSLPALLAVAVCLGLTMEAHRPAVSAAINEAIPTEAGRTRAQTWTYFASNVGIAVCGGAGGYLAHHHGYRTLFVINAVVCLAFALVARRFLAPKAAIADAPSVGYRQVLGDPTLRWITVVAVCSMICAWGLVSVLPLLMTDDQLPATGFGLAMVANTVAVLALTPPLMRLLVGGGDTVRFPIVPVLATGSAILGLGITIAAFQHTVTGYAIAAVVLVPGEVLYSVAVGAYISTAAPPGATGRYQAVVSGATALASLPPLGIALALDAGGRPLVAVLLAASAALAVAACYPLARSLRTHPLTRPDTRS</sequence>
<feature type="transmembrane region" description="Helical" evidence="7">
    <location>
        <begin position="251"/>
        <end position="275"/>
    </location>
</feature>
<evidence type="ECO:0000256" key="1">
    <source>
        <dbReference type="ARBA" id="ARBA00004651"/>
    </source>
</evidence>
<dbReference type="PANTHER" id="PTHR23517">
    <property type="entry name" value="RESISTANCE PROTEIN MDTM, PUTATIVE-RELATED-RELATED"/>
    <property type="match status" value="1"/>
</dbReference>
<feature type="transmembrane region" description="Helical" evidence="7">
    <location>
        <begin position="287"/>
        <end position="309"/>
    </location>
</feature>
<dbReference type="Proteomes" id="UP001499884">
    <property type="component" value="Unassembled WGS sequence"/>
</dbReference>
<keyword evidence="4 7" id="KW-0812">Transmembrane</keyword>
<evidence type="ECO:0000256" key="3">
    <source>
        <dbReference type="ARBA" id="ARBA00022475"/>
    </source>
</evidence>
<evidence type="ECO:0000313" key="10">
    <source>
        <dbReference type="Proteomes" id="UP001499884"/>
    </source>
</evidence>
<dbReference type="InterPro" id="IPR036259">
    <property type="entry name" value="MFS_trans_sf"/>
</dbReference>
<feature type="transmembrane region" description="Helical" evidence="7">
    <location>
        <begin position="315"/>
        <end position="338"/>
    </location>
</feature>
<evidence type="ECO:0000256" key="4">
    <source>
        <dbReference type="ARBA" id="ARBA00022692"/>
    </source>
</evidence>
<dbReference type="InterPro" id="IPR020846">
    <property type="entry name" value="MFS_dom"/>
</dbReference>
<feature type="transmembrane region" description="Helical" evidence="7">
    <location>
        <begin position="151"/>
        <end position="170"/>
    </location>
</feature>
<reference evidence="10" key="1">
    <citation type="journal article" date="2019" name="Int. J. Syst. Evol. Microbiol.">
        <title>The Global Catalogue of Microorganisms (GCM) 10K type strain sequencing project: providing services to taxonomists for standard genome sequencing and annotation.</title>
        <authorList>
            <consortium name="The Broad Institute Genomics Platform"/>
            <consortium name="The Broad Institute Genome Sequencing Center for Infectious Disease"/>
            <person name="Wu L."/>
            <person name="Ma J."/>
        </authorList>
    </citation>
    <scope>NUCLEOTIDE SEQUENCE [LARGE SCALE GENOMIC DNA]</scope>
    <source>
        <strain evidence="10">JCM 30846</strain>
    </source>
</reference>
<gene>
    <name evidence="9" type="ORF">GCM10023082_04940</name>
</gene>
<keyword evidence="6 7" id="KW-0472">Membrane</keyword>
<feature type="domain" description="Major facilitator superfamily (MFS) profile" evidence="8">
    <location>
        <begin position="23"/>
        <end position="403"/>
    </location>
</feature>
<dbReference type="RefSeq" id="WP_345640425.1">
    <property type="nucleotide sequence ID" value="NZ_BAABEP010000002.1"/>
</dbReference>
<name>A0ABP7DTP7_9ACTN</name>
<feature type="transmembrane region" description="Helical" evidence="7">
    <location>
        <begin position="350"/>
        <end position="372"/>
    </location>
</feature>
<evidence type="ECO:0000313" key="9">
    <source>
        <dbReference type="EMBL" id="GAA3710038.1"/>
    </source>
</evidence>
<feature type="transmembrane region" description="Helical" evidence="7">
    <location>
        <begin position="223"/>
        <end position="245"/>
    </location>
</feature>